<dbReference type="SUPFAM" id="SSF51735">
    <property type="entry name" value="NAD(P)-binding Rossmann-fold domains"/>
    <property type="match status" value="1"/>
</dbReference>
<feature type="compositionally biased region" description="Low complexity" evidence="8">
    <location>
        <begin position="460"/>
        <end position="478"/>
    </location>
</feature>
<dbReference type="PROSITE" id="PS00012">
    <property type="entry name" value="PHOSPHOPANTETHEINE"/>
    <property type="match status" value="1"/>
</dbReference>
<evidence type="ECO:0000256" key="3">
    <source>
        <dbReference type="ARBA" id="ARBA00022603"/>
    </source>
</evidence>
<feature type="active site" description="Proton donor; for dehydratase activity" evidence="7">
    <location>
        <position position="1187"/>
    </location>
</feature>
<dbReference type="Gene3D" id="3.10.129.110">
    <property type="entry name" value="Polyketide synthase dehydratase"/>
    <property type="match status" value="1"/>
</dbReference>
<dbReference type="InterPro" id="IPR016036">
    <property type="entry name" value="Malonyl_transacylase_ACP-bd"/>
</dbReference>
<dbReference type="PROSITE" id="PS52019">
    <property type="entry name" value="PKS_MFAS_DH"/>
    <property type="match status" value="1"/>
</dbReference>
<dbReference type="SMART" id="SM00826">
    <property type="entry name" value="PKS_DH"/>
    <property type="match status" value="1"/>
</dbReference>
<reference evidence="12 13" key="1">
    <citation type="journal article" date="2024" name="IMA Fungus">
        <title>IMA Genome - F19 : A genome assembly and annotation guide to empower mycologists, including annotated draft genome sequences of Ceratocystis pirilliformis, Diaporthe australafricana, Fusarium ophioides, Paecilomyces lecythidis, and Sporothrix stenoceras.</title>
        <authorList>
            <person name="Aylward J."/>
            <person name="Wilson A.M."/>
            <person name="Visagie C.M."/>
            <person name="Spraker J."/>
            <person name="Barnes I."/>
            <person name="Buitendag C."/>
            <person name="Ceriani C."/>
            <person name="Del Mar Angel L."/>
            <person name="du Plessis D."/>
            <person name="Fuchs T."/>
            <person name="Gasser K."/>
            <person name="Kramer D."/>
            <person name="Li W."/>
            <person name="Munsamy K."/>
            <person name="Piso A."/>
            <person name="Price J.L."/>
            <person name="Sonnekus B."/>
            <person name="Thomas C."/>
            <person name="van der Nest A."/>
            <person name="van Dijk A."/>
            <person name="van Heerden A."/>
            <person name="van Vuuren N."/>
            <person name="Yilmaz N."/>
            <person name="Duong T.A."/>
            <person name="van der Merwe N.A."/>
            <person name="Wingfield M.J."/>
            <person name="Wingfield B.D."/>
        </authorList>
    </citation>
    <scope>NUCLEOTIDE SEQUENCE [LARGE SCALE GENOMIC DNA]</scope>
    <source>
        <strain evidence="12 13">CMW 18300</strain>
    </source>
</reference>
<dbReference type="SUPFAM" id="SSF55048">
    <property type="entry name" value="Probable ACP-binding domain of malonyl-CoA ACP transacylase"/>
    <property type="match status" value="1"/>
</dbReference>
<dbReference type="InterPro" id="IPR036291">
    <property type="entry name" value="NAD(P)-bd_dom_sf"/>
</dbReference>
<dbReference type="InterPro" id="IPR042104">
    <property type="entry name" value="PKS_dehydratase_sf"/>
</dbReference>
<accession>A0ABR3W383</accession>
<dbReference type="InterPro" id="IPR016039">
    <property type="entry name" value="Thiolase-like"/>
</dbReference>
<keyword evidence="5" id="KW-0560">Oxidoreductase</keyword>
<dbReference type="SUPFAM" id="SSF47336">
    <property type="entry name" value="ACP-like"/>
    <property type="match status" value="1"/>
</dbReference>
<dbReference type="Pfam" id="PF02801">
    <property type="entry name" value="Ketoacyl-synt_C"/>
    <property type="match status" value="1"/>
</dbReference>
<evidence type="ECO:0000256" key="2">
    <source>
        <dbReference type="ARBA" id="ARBA00022553"/>
    </source>
</evidence>
<dbReference type="Pfam" id="PF00109">
    <property type="entry name" value="ketoacyl-synt"/>
    <property type="match status" value="1"/>
</dbReference>
<keyword evidence="1" id="KW-0596">Phosphopantetheine</keyword>
<dbReference type="Pfam" id="PF16197">
    <property type="entry name" value="KAsynt_C_assoc"/>
    <property type="match status" value="1"/>
</dbReference>
<dbReference type="InterPro" id="IPR014031">
    <property type="entry name" value="Ketoacyl_synth_C"/>
</dbReference>
<feature type="domain" description="PKS/mFAS DH" evidence="11">
    <location>
        <begin position="971"/>
        <end position="1290"/>
    </location>
</feature>
<evidence type="ECO:0000256" key="6">
    <source>
        <dbReference type="ARBA" id="ARBA00023268"/>
    </source>
</evidence>
<feature type="region of interest" description="C-terminal hotdog fold" evidence="7">
    <location>
        <begin position="1126"/>
        <end position="1290"/>
    </location>
</feature>
<dbReference type="PANTHER" id="PTHR43775">
    <property type="entry name" value="FATTY ACID SYNTHASE"/>
    <property type="match status" value="1"/>
</dbReference>
<protein>
    <submittedName>
        <fullName evidence="12">Type I Iterative PKS</fullName>
    </submittedName>
</protein>
<dbReference type="InterPro" id="IPR057326">
    <property type="entry name" value="KR_dom"/>
</dbReference>
<dbReference type="InterPro" id="IPR009081">
    <property type="entry name" value="PP-bd_ACP"/>
</dbReference>
<evidence type="ECO:0000313" key="12">
    <source>
        <dbReference type="EMBL" id="KAL1851994.1"/>
    </source>
</evidence>
<dbReference type="Gene3D" id="1.10.1200.10">
    <property type="entry name" value="ACP-like"/>
    <property type="match status" value="1"/>
</dbReference>
<evidence type="ECO:0000259" key="9">
    <source>
        <dbReference type="PROSITE" id="PS50075"/>
    </source>
</evidence>
<evidence type="ECO:0000259" key="11">
    <source>
        <dbReference type="PROSITE" id="PS52019"/>
    </source>
</evidence>
<dbReference type="CDD" id="cd02440">
    <property type="entry name" value="AdoMet_MTases"/>
    <property type="match status" value="1"/>
</dbReference>
<dbReference type="EMBL" id="JAWRVE010000166">
    <property type="protein sequence ID" value="KAL1851994.1"/>
    <property type="molecule type" value="Genomic_DNA"/>
</dbReference>
<dbReference type="SMART" id="SM00823">
    <property type="entry name" value="PKS_PP"/>
    <property type="match status" value="1"/>
</dbReference>
<dbReference type="SUPFAM" id="SSF53335">
    <property type="entry name" value="S-adenosyl-L-methionine-dependent methyltransferases"/>
    <property type="match status" value="1"/>
</dbReference>
<evidence type="ECO:0000313" key="13">
    <source>
        <dbReference type="Proteomes" id="UP001583177"/>
    </source>
</evidence>
<dbReference type="PROSITE" id="PS52004">
    <property type="entry name" value="KS3_2"/>
    <property type="match status" value="1"/>
</dbReference>
<evidence type="ECO:0000256" key="4">
    <source>
        <dbReference type="ARBA" id="ARBA00022679"/>
    </source>
</evidence>
<dbReference type="SMART" id="SM00822">
    <property type="entry name" value="PKS_KR"/>
    <property type="match status" value="1"/>
</dbReference>
<keyword evidence="13" id="KW-1185">Reference proteome</keyword>
<keyword evidence="3" id="KW-0489">Methyltransferase</keyword>
<dbReference type="SMART" id="SM00825">
    <property type="entry name" value="PKS_KS"/>
    <property type="match status" value="1"/>
</dbReference>
<dbReference type="SMART" id="SM00827">
    <property type="entry name" value="PKS_AT"/>
    <property type="match status" value="1"/>
</dbReference>
<dbReference type="Proteomes" id="UP001583177">
    <property type="component" value="Unassembled WGS sequence"/>
</dbReference>
<gene>
    <name evidence="12" type="ORF">Daus18300_012349</name>
</gene>
<dbReference type="InterPro" id="IPR020841">
    <property type="entry name" value="PKS_Beta-ketoAc_synthase_dom"/>
</dbReference>
<dbReference type="Pfam" id="PF14765">
    <property type="entry name" value="PS-DH"/>
    <property type="match status" value="1"/>
</dbReference>
<feature type="domain" description="Ketosynthase family 3 (KS3)" evidence="10">
    <location>
        <begin position="6"/>
        <end position="440"/>
    </location>
</feature>
<dbReference type="InterPro" id="IPR050091">
    <property type="entry name" value="PKS_NRPS_Biosynth_Enz"/>
</dbReference>
<dbReference type="InterPro" id="IPR001227">
    <property type="entry name" value="Ac_transferase_dom_sf"/>
</dbReference>
<dbReference type="Pfam" id="PF08242">
    <property type="entry name" value="Methyltransf_12"/>
    <property type="match status" value="1"/>
</dbReference>
<dbReference type="InterPro" id="IPR014030">
    <property type="entry name" value="Ketoacyl_synth_N"/>
</dbReference>
<evidence type="ECO:0000259" key="10">
    <source>
        <dbReference type="PROSITE" id="PS52004"/>
    </source>
</evidence>
<dbReference type="Pfam" id="PF21089">
    <property type="entry name" value="PKS_DH_N"/>
    <property type="match status" value="1"/>
</dbReference>
<proteinExistence type="predicted"/>
<dbReference type="Pfam" id="PF08659">
    <property type="entry name" value="KR"/>
    <property type="match status" value="1"/>
</dbReference>
<keyword evidence="4" id="KW-0808">Transferase</keyword>
<organism evidence="12 13">
    <name type="scientific">Diaporthe australafricana</name>
    <dbReference type="NCBI Taxonomy" id="127596"/>
    <lineage>
        <taxon>Eukaryota</taxon>
        <taxon>Fungi</taxon>
        <taxon>Dikarya</taxon>
        <taxon>Ascomycota</taxon>
        <taxon>Pezizomycotina</taxon>
        <taxon>Sordariomycetes</taxon>
        <taxon>Sordariomycetidae</taxon>
        <taxon>Diaporthales</taxon>
        <taxon>Diaporthaceae</taxon>
        <taxon>Diaporthe</taxon>
    </lineage>
</organism>
<dbReference type="InterPro" id="IPR020806">
    <property type="entry name" value="PKS_PP-bd"/>
</dbReference>
<dbReference type="InterPro" id="IPR049900">
    <property type="entry name" value="PKS_mFAS_DH"/>
</dbReference>
<dbReference type="Gene3D" id="3.40.47.10">
    <property type="match status" value="1"/>
</dbReference>
<dbReference type="InterPro" id="IPR049551">
    <property type="entry name" value="PKS_DH_C"/>
</dbReference>
<dbReference type="CDD" id="cd00833">
    <property type="entry name" value="PKS"/>
    <property type="match status" value="1"/>
</dbReference>
<comment type="caution">
    <text evidence="12">The sequence shown here is derived from an EMBL/GenBank/DDBJ whole genome shotgun (WGS) entry which is preliminary data.</text>
</comment>
<dbReference type="InterPro" id="IPR013968">
    <property type="entry name" value="PKS_KR"/>
</dbReference>
<dbReference type="InterPro" id="IPR036736">
    <property type="entry name" value="ACP-like_sf"/>
</dbReference>
<dbReference type="Gene3D" id="3.40.50.150">
    <property type="entry name" value="Vaccinia Virus protein VP39"/>
    <property type="match status" value="1"/>
</dbReference>
<dbReference type="InterPro" id="IPR029063">
    <property type="entry name" value="SAM-dependent_MTases_sf"/>
</dbReference>
<evidence type="ECO:0000256" key="5">
    <source>
        <dbReference type="ARBA" id="ARBA00023002"/>
    </source>
</evidence>
<dbReference type="Gene3D" id="3.40.366.10">
    <property type="entry name" value="Malonyl-Coenzyme A Acyl Carrier Protein, domain 2"/>
    <property type="match status" value="1"/>
</dbReference>
<dbReference type="InterPro" id="IPR018201">
    <property type="entry name" value="Ketoacyl_synth_AS"/>
</dbReference>
<dbReference type="InterPro" id="IPR016035">
    <property type="entry name" value="Acyl_Trfase/lysoPLipase"/>
</dbReference>
<dbReference type="InterPro" id="IPR013217">
    <property type="entry name" value="Methyltransf_12"/>
</dbReference>
<dbReference type="PANTHER" id="PTHR43775:SF20">
    <property type="entry name" value="HYBRID PKS-NRPS SYNTHETASE APDA"/>
    <property type="match status" value="1"/>
</dbReference>
<evidence type="ECO:0000256" key="7">
    <source>
        <dbReference type="PROSITE-ProRule" id="PRU01363"/>
    </source>
</evidence>
<evidence type="ECO:0000256" key="1">
    <source>
        <dbReference type="ARBA" id="ARBA00022450"/>
    </source>
</evidence>
<dbReference type="InterPro" id="IPR049552">
    <property type="entry name" value="PKS_DH_N"/>
</dbReference>
<name>A0ABR3W383_9PEZI</name>
<dbReference type="InterPro" id="IPR006162">
    <property type="entry name" value="Ppantetheine_attach_site"/>
</dbReference>
<dbReference type="PROSITE" id="PS50075">
    <property type="entry name" value="CARRIER"/>
    <property type="match status" value="1"/>
</dbReference>
<feature type="active site" description="Proton acceptor; for dehydratase activity" evidence="7">
    <location>
        <position position="1003"/>
    </location>
</feature>
<dbReference type="InterPro" id="IPR032821">
    <property type="entry name" value="PKS_assoc"/>
</dbReference>
<dbReference type="SUPFAM" id="SSF53901">
    <property type="entry name" value="Thiolase-like"/>
    <property type="match status" value="1"/>
</dbReference>
<dbReference type="PROSITE" id="PS00606">
    <property type="entry name" value="KS3_1"/>
    <property type="match status" value="1"/>
</dbReference>
<dbReference type="InterPro" id="IPR014043">
    <property type="entry name" value="Acyl_transferase_dom"/>
</dbReference>
<feature type="domain" description="Carrier" evidence="9">
    <location>
        <begin position="2427"/>
        <end position="2502"/>
    </location>
</feature>
<dbReference type="Gene3D" id="3.40.50.720">
    <property type="entry name" value="NAD(P)-binding Rossmann-like Domain"/>
    <property type="match status" value="1"/>
</dbReference>
<evidence type="ECO:0000256" key="8">
    <source>
        <dbReference type="SAM" id="MobiDB-lite"/>
    </source>
</evidence>
<sequence>MSAERNEPIAIIGTGCRFPGSCNTASKLWDLVQDPHDVSREIPPERFNIDHFYHRVGNHHGTTNVRRAYLLDEDISHFDNQFFGIAPGEAEAIDPQQRLLLEVAYEAIDNAGLTLDGLHGSDTAVYVGIMCDDFRLQHSQDIDLLPTYNATGTASSNASSRVSYFFDWHGPSMTIDTACSSSLIALNQAVRTLREGTSKVAIAAGTNLALFPFAYVTESNLNMLSPEGRCHMWDEKADGYARGEGVAAVVLKPLNAALRDRDEIQCVIREIGVNHDGKTTGLTMPSASAQAALIRQVYASAGLDPCDPRDRCQFFEAHGTGTPAGDPQEAEALSLSFFSGAHHESNEKLFVGSIKTVIGHTEGAAGLAGVIKACQALKHGIIPPNLHFNKLNHKLEPFTRHLEVPTAALSWPSVPPGSPRRASVNSFGFGGANAHVILETYAPPSLTGFSQLTSYPLSNGSSSVSSSDNSRTASDGSSVATSNDRDTRPLIPFIFSAASQKSLIGYLHSMASYLAANADIDPIDLAHVVAAKKTSLPYRVAFHSNTTEELLSDIEAKLAAQDFESASSSDGVKGSAVVGVFTGQGAQWAGMGAELITSNPVAQSVIEELDRYLSALPEDHRPRWSLTRELSIRQLSRINEAEISQPLCTAVQIVLWDLLQLAGLKFTAVVGHSSGEIGAAYAAGFLRKSDAIRIAYYRGYYAHLAAGPTESGGGMMAIGTSVEDAKELCELEDFQGRISIAAHNSSNSITLSGDVDALEQVKSILEEEKKFARLLKVDTAYHSSHMLPCSKPYQEALEKCGINPLQPSRKNGPKWYSSVYEGRDMDNFGLDAQYWVDNMTKPVLFHTALSQCMSHTGPAVGLLVEIGPHPALKGPAVDTVEEAIGAKPLYSGTLIRGRDDLKALKEALGTIWTNLGPSSINLELFESSCYEERVAFTGIPALPPYSWQHDKKLWAEARSCRADRLQNTPYHDLLGKTVADGTSGDWRWKNVLKVQELPWLTGHALQGQTVFPGTGYIALAMEAAMQIAGNRNTKLIELLDLEIPKAISINNTIGTEVHTRMNVLRDPIAIDQEATTFDFSVCSALSSHDGTSLSVNCRGTVKISFLEPNDAMTGILPPRDQVPVGTSPVNVDQFYDSLRDDLGYKYEGPFRAITKLERASGFSTGAISRPQYEDGATKLVFHPALGDCALQGMYATISFPGDAVFDCELVNSGSGDALMPGDVSIYSPGFQEKLIHFEGMEFSPFAAATEKDDRLLFQKSLWCVPGPDGAAVIGDRRPTSWEKQKALDAERAAFFYLKNLHLSVNQEARSELPWYRQAMLEYCEMIYETVSSGRHEYANNWINDSHEDIVEMMDSYGDDADFNLTRAVGENLVRPELLSGAENILEYMTQEDLLGQYYQKAQGFEFSNESVARLVAQLATKFPGMHLCEIGAGTGGATKPILDKIGDLFSTYTYTDISNGFFEAGRQKVEKYQQRIIFKTLDIEKEPTDQDFRPHSFDCIVAANVLHATKSLEATLRNVRTLLKPGGYLVLYEGLGNEVMRFGAVMGGLPGWWVGRDDGRRWSPTVTLEEWDALFKKTGFSGVEASTPMIDKITVPHTIFCTMATSEDVDLLRNPSSSPRDTSEASSGTLILVGGATSTTSSMVRDLSVTLEPFFSSITVLETLTDADNVPGGATILSLADIDRPIFQDMTEARWASLQRMLGDAQSILWVTMGAYAQNPFAGMSVGLLRNLFYELLGTRVHLLDFATEQDIDVGRLTELTLQIHLMAHQWNERKIDPGSLLWTVEPEMRVQNGTLEMHRVLPDVEVNARLNSARRPITRMVEMSSCGLGIQLQAHGDAYVAKEIYTPAHASSVSPEYVTLEVTTSLMSSVKTTVGYCYVGVGRLLPIGETVLFLSSNNASKQALHNSWTCPTGFEDVVGRQYLSYVVGDLINQDVLNRLPEFGSLLAHEPDPGLASLLSKQASLRGQVANFTTSSDDWQHHMGNWIYLHERSSLHTIKSRLPSDVSLYLDASIGTNGQPGLASRINSALPESCEKLTLLALTGKAASTLPDKAPDSISRLLERAASFASSQTNGVPDGAPLDAFPFRRFLSTDSCPQNAVALVDWTSDQVVPVQYEPIVAFPHLFRDDRTYWLCGLSGDLGRSIANFMASHGARHIVLSSRNPSNQDGWVQWHLSNGVEVRFFQNDVTDFASLENVLTNIRADMPPLAGVANGAMVLCDKMFTQMSHDEFQRVARPKVVGTMNLDRLFSQDNPDPLDWFIVFSSLVATRGNPGQSNYAAANCFMKTLVSNRRARGLAGSSIDISRVVGIGYVERELQTEGRLTKEQKDRLVTGSLAMAMSETDVHQLFAEAVVAGRPGSALDHELITGIAPVLRETANMNLWPGNPVFGMLLREKEEVVSQAGLSTASVAVKSLLQEAKSEMEMMEILKDSISDKVKRALFMGPSDVLSQSTPLIDIGVDSLVGVDIRAWFMKELSVDVPVMKILGGACIEDLAENAKENWPAGFLETGVK</sequence>
<feature type="region of interest" description="Disordered" evidence="8">
    <location>
        <begin position="460"/>
        <end position="483"/>
    </location>
</feature>
<feature type="region of interest" description="N-terminal hotdog fold" evidence="7">
    <location>
        <begin position="971"/>
        <end position="1108"/>
    </location>
</feature>
<keyword evidence="2" id="KW-0597">Phosphoprotein</keyword>
<dbReference type="SUPFAM" id="SSF52151">
    <property type="entry name" value="FabD/lysophospholipase-like"/>
    <property type="match status" value="1"/>
</dbReference>
<dbReference type="Pfam" id="PF00698">
    <property type="entry name" value="Acyl_transf_1"/>
    <property type="match status" value="1"/>
</dbReference>
<dbReference type="InterPro" id="IPR020807">
    <property type="entry name" value="PKS_DH"/>
</dbReference>
<dbReference type="Pfam" id="PF00550">
    <property type="entry name" value="PP-binding"/>
    <property type="match status" value="1"/>
</dbReference>
<keyword evidence="6" id="KW-0511">Multifunctional enzyme</keyword>